<keyword evidence="4" id="KW-0175">Coiled coil</keyword>
<dbReference type="SUPFAM" id="SSF54001">
    <property type="entry name" value="Cysteine proteinases"/>
    <property type="match status" value="1"/>
</dbReference>
<keyword evidence="8" id="KW-1185">Reference proteome</keyword>
<proteinExistence type="inferred from homology"/>
<sequence length="824" mass="91662">MAPAPPPTAVKDALQKFEDASKLSTGPLTTAYFELERISKEHNIKIKNHLSSDSIRSFALTSAIFSRTRFPLAKLAESSWALDGPAILDLFGPHSLLSLDFVDQLRRFALLGQDIPWSQAKVALDKARERRLTANVRGVTKRDWCTTDVVAAMGALGIVDKELNTRGSRARRKKQKLSNPVTLTPTDDDDSNNGTKRTLADPDQGQGAPNQSNSGACSVNHSGDKHDGHGESGKGDDGEGALSTKNVSDDSDQSQFGADTNDSDDESDVERVRRLGSPLGNSTFAMAFGTDVEDYSFQQEMGIGADEDAASYPRDHFKPTDTPLKRQLVHKPDTAEPPFKYRRICRDRSVPRSSLLVEDDTLGSDVISSPSAPEERLDQAMSSGHILLRRSRCKSLPPTKTKTHKEVKATAIREVQKTRAKLSKYKSTSIHNGPSFASPSYITRNCEKGGAAAAIKESWSPPHAADVLQQLRPLKWIGHKTIWTMVELFLPPSQGRIIDVPVPSADQTWEMWASDSRNHIRRLEDDSLLLVPLYLAERKHWVLLSFDLELRKASLFDSISDDATTKKLAAAARAITTALGLSWDKGRWRYDSNQKAPQQTNGDDCGIHVIVVCIHLIARTDLPDEINGLFWRVALSRTLDAQPSGSFLPSLATDVPSDEPIRRDPKALVETAQAHGERALILTKSAKYAHEMVSVVQMVHERLSTSKVDDLERLRRDVSVRKMMMENMDKLSQSLAADVEYRNQLEETLTQAQEQLEMKEMVAKCLEARVTVLGSLKSWLEKQRIEIRARRDRADQDEAEAMSAIYEGHELLQRFLGQKGTHER</sequence>
<feature type="compositionally biased region" description="Polar residues" evidence="5">
    <location>
        <begin position="207"/>
        <end position="221"/>
    </location>
</feature>
<comment type="caution">
    <text evidence="7">The sequence shown here is derived from an EMBL/GenBank/DDBJ whole genome shotgun (WGS) entry which is preliminary data.</text>
</comment>
<evidence type="ECO:0000256" key="2">
    <source>
        <dbReference type="ARBA" id="ARBA00022670"/>
    </source>
</evidence>
<keyword evidence="2" id="KW-0645">Protease</keyword>
<reference evidence="7 8" key="1">
    <citation type="submission" date="2024-04" db="EMBL/GenBank/DDBJ databases">
        <title>Phyllosticta paracitricarpa is synonymous to the EU quarantine fungus P. citricarpa based on phylogenomic analyses.</title>
        <authorList>
            <consortium name="Lawrence Berkeley National Laboratory"/>
            <person name="Van ingen-buijs V.A."/>
            <person name="Van westerhoven A.C."/>
            <person name="Haridas S."/>
            <person name="Skiadas P."/>
            <person name="Martin F."/>
            <person name="Groenewald J.Z."/>
            <person name="Crous P.W."/>
            <person name="Seidl M.F."/>
        </authorList>
    </citation>
    <scope>NUCLEOTIDE SEQUENCE [LARGE SCALE GENOMIC DNA]</scope>
    <source>
        <strain evidence="7 8">CBS 141358</strain>
    </source>
</reference>
<feature type="coiled-coil region" evidence="4">
    <location>
        <begin position="742"/>
        <end position="769"/>
    </location>
</feature>
<evidence type="ECO:0000256" key="1">
    <source>
        <dbReference type="ARBA" id="ARBA00005234"/>
    </source>
</evidence>
<organism evidence="7 8">
    <name type="scientific">Phyllosticta paracitricarpa</name>
    <dbReference type="NCBI Taxonomy" id="2016321"/>
    <lineage>
        <taxon>Eukaryota</taxon>
        <taxon>Fungi</taxon>
        <taxon>Dikarya</taxon>
        <taxon>Ascomycota</taxon>
        <taxon>Pezizomycotina</taxon>
        <taxon>Dothideomycetes</taxon>
        <taxon>Dothideomycetes incertae sedis</taxon>
        <taxon>Botryosphaeriales</taxon>
        <taxon>Phyllostictaceae</taxon>
        <taxon>Phyllosticta</taxon>
    </lineage>
</organism>
<evidence type="ECO:0000256" key="3">
    <source>
        <dbReference type="ARBA" id="ARBA00022801"/>
    </source>
</evidence>
<accession>A0ABR1MVS5</accession>
<protein>
    <recommendedName>
        <fullName evidence="6">Ubiquitin-like protease family profile domain-containing protein</fullName>
    </recommendedName>
</protein>
<evidence type="ECO:0000313" key="7">
    <source>
        <dbReference type="EMBL" id="KAK7605889.1"/>
    </source>
</evidence>
<gene>
    <name evidence="7" type="ORF">JOL62DRAFT_588729</name>
</gene>
<dbReference type="InterPro" id="IPR038765">
    <property type="entry name" value="Papain-like_cys_pep_sf"/>
</dbReference>
<dbReference type="Gene3D" id="3.40.395.10">
    <property type="entry name" value="Adenoviral Proteinase, Chain A"/>
    <property type="match status" value="1"/>
</dbReference>
<dbReference type="Pfam" id="PF02902">
    <property type="entry name" value="Peptidase_C48"/>
    <property type="match status" value="1"/>
</dbReference>
<evidence type="ECO:0000256" key="5">
    <source>
        <dbReference type="SAM" id="MobiDB-lite"/>
    </source>
</evidence>
<feature type="region of interest" description="Disordered" evidence="5">
    <location>
        <begin position="166"/>
        <end position="283"/>
    </location>
</feature>
<dbReference type="PROSITE" id="PS50600">
    <property type="entry name" value="ULP_PROTEASE"/>
    <property type="match status" value="1"/>
</dbReference>
<keyword evidence="3" id="KW-0378">Hydrolase</keyword>
<dbReference type="InterPro" id="IPR003653">
    <property type="entry name" value="Peptidase_C48_C"/>
</dbReference>
<feature type="domain" description="Ubiquitin-like protease family profile" evidence="6">
    <location>
        <begin position="386"/>
        <end position="616"/>
    </location>
</feature>
<evidence type="ECO:0000313" key="8">
    <source>
        <dbReference type="Proteomes" id="UP001367316"/>
    </source>
</evidence>
<comment type="similarity">
    <text evidence="1">Belongs to the peptidase C48 family.</text>
</comment>
<evidence type="ECO:0000259" key="6">
    <source>
        <dbReference type="PROSITE" id="PS50600"/>
    </source>
</evidence>
<evidence type="ECO:0000256" key="4">
    <source>
        <dbReference type="SAM" id="Coils"/>
    </source>
</evidence>
<feature type="compositionally biased region" description="Basic and acidic residues" evidence="5">
    <location>
        <begin position="222"/>
        <end position="237"/>
    </location>
</feature>
<dbReference type="Proteomes" id="UP001367316">
    <property type="component" value="Unassembled WGS sequence"/>
</dbReference>
<name>A0ABR1MVS5_9PEZI</name>
<dbReference type="EMBL" id="JBBPBF010000063">
    <property type="protein sequence ID" value="KAK7605889.1"/>
    <property type="molecule type" value="Genomic_DNA"/>
</dbReference>